<keyword evidence="1" id="KW-0472">Membrane</keyword>
<dbReference type="EMBL" id="QYUK01000011">
    <property type="protein sequence ID" value="RJF89747.1"/>
    <property type="molecule type" value="Genomic_DNA"/>
</dbReference>
<evidence type="ECO:0000313" key="2">
    <source>
        <dbReference type="EMBL" id="RJF89747.1"/>
    </source>
</evidence>
<keyword evidence="3" id="KW-1185">Reference proteome</keyword>
<name>A0A418WI72_9PROT</name>
<organism evidence="2 3">
    <name type="scientific">Oleomonas cavernae</name>
    <dbReference type="NCBI Taxonomy" id="2320859"/>
    <lineage>
        <taxon>Bacteria</taxon>
        <taxon>Pseudomonadati</taxon>
        <taxon>Pseudomonadota</taxon>
        <taxon>Alphaproteobacteria</taxon>
        <taxon>Acetobacterales</taxon>
        <taxon>Acetobacteraceae</taxon>
        <taxon>Oleomonas</taxon>
    </lineage>
</organism>
<dbReference type="AlphaFoldDB" id="A0A418WI72"/>
<dbReference type="PANTHER" id="PTHR39456:SF1">
    <property type="entry name" value="METAL-DEPENDENT HYDROLASE"/>
    <property type="match status" value="1"/>
</dbReference>
<dbReference type="OrthoDB" id="7273156at2"/>
<keyword evidence="1" id="KW-0812">Transmembrane</keyword>
<evidence type="ECO:0000313" key="3">
    <source>
        <dbReference type="Proteomes" id="UP000284605"/>
    </source>
</evidence>
<keyword evidence="2" id="KW-0378">Hydrolase</keyword>
<dbReference type="CDD" id="cd00657">
    <property type="entry name" value="Ferritin_like"/>
    <property type="match status" value="1"/>
</dbReference>
<accession>A0A418WI72</accession>
<reference evidence="2 3" key="1">
    <citation type="submission" date="2018-09" db="EMBL/GenBank/DDBJ databases">
        <authorList>
            <person name="Zhu H."/>
        </authorList>
    </citation>
    <scope>NUCLEOTIDE SEQUENCE [LARGE SCALE GENOMIC DNA]</scope>
    <source>
        <strain evidence="2 3">K1W22B-8</strain>
    </source>
</reference>
<dbReference type="RefSeq" id="WP_119781932.1">
    <property type="nucleotide sequence ID" value="NZ_QYUK01000011.1"/>
</dbReference>
<gene>
    <name evidence="2" type="ORF">D3874_24550</name>
</gene>
<proteinExistence type="predicted"/>
<comment type="caution">
    <text evidence="2">The sequence shown here is derived from an EMBL/GenBank/DDBJ whole genome shotgun (WGS) entry which is preliminary data.</text>
</comment>
<protein>
    <submittedName>
        <fullName evidence="2">Metal-dependent hydrolase</fullName>
    </submittedName>
</protein>
<keyword evidence="1" id="KW-1133">Transmembrane helix</keyword>
<dbReference type="PIRSF" id="PIRSF007580">
    <property type="entry name" value="UCP07580"/>
    <property type="match status" value="1"/>
</dbReference>
<feature type="transmembrane region" description="Helical" evidence="1">
    <location>
        <begin position="221"/>
        <end position="242"/>
    </location>
</feature>
<dbReference type="GO" id="GO:0016787">
    <property type="term" value="F:hydrolase activity"/>
    <property type="evidence" value="ECO:0007669"/>
    <property type="project" value="UniProtKB-KW"/>
</dbReference>
<dbReference type="InterPro" id="IPR016516">
    <property type="entry name" value="UCP07580"/>
</dbReference>
<evidence type="ECO:0000256" key="1">
    <source>
        <dbReference type="SAM" id="Phobius"/>
    </source>
</evidence>
<dbReference type="PANTHER" id="PTHR39456">
    <property type="entry name" value="METAL-DEPENDENT HYDROLASE"/>
    <property type="match status" value="1"/>
</dbReference>
<dbReference type="Pfam" id="PF10118">
    <property type="entry name" value="Metal_hydrol"/>
    <property type="match status" value="1"/>
</dbReference>
<dbReference type="Proteomes" id="UP000284605">
    <property type="component" value="Unassembled WGS sequence"/>
</dbReference>
<sequence>MGKAVIKARNLKFALAGADKRNWFGGNPQATALLDGASILFPVGETYFINAVIHYRDQIADPKLQAEITAFQQQEGIHSREHRRYNEAIQAFGGDVPALEQNLKDEIARWDDSAIFKLAVTCAFEHFTAIGAHFALAKEGFFDKADPEYAKLWRWHAIEEAEHKSVAYDVWNQVGPKGLAGYRMRIRALMLATRVFNGQTLHNALSLLKARGETNRWKNRLAIWKFVFVSPGFLWGILPAYFSYFLPGFHPWRHDNRHLIEQYKVAYEA</sequence>